<organism evidence="3 4">
    <name type="scientific">Roseimaritima multifibrata</name>
    <dbReference type="NCBI Taxonomy" id="1930274"/>
    <lineage>
        <taxon>Bacteria</taxon>
        <taxon>Pseudomonadati</taxon>
        <taxon>Planctomycetota</taxon>
        <taxon>Planctomycetia</taxon>
        <taxon>Pirellulales</taxon>
        <taxon>Pirellulaceae</taxon>
        <taxon>Roseimaritima</taxon>
    </lineage>
</organism>
<gene>
    <name evidence="3" type="primary">sufS</name>
    <name evidence="3" type="ORF">FF011L_54640</name>
</gene>
<name>A0A517MP48_9BACT</name>
<evidence type="ECO:0000313" key="3">
    <source>
        <dbReference type="EMBL" id="QDS96652.1"/>
    </source>
</evidence>
<dbReference type="EMBL" id="CP036262">
    <property type="protein sequence ID" value="QDS96652.1"/>
    <property type="molecule type" value="Genomic_DNA"/>
</dbReference>
<dbReference type="Pfam" id="PF00266">
    <property type="entry name" value="Aminotran_5"/>
    <property type="match status" value="1"/>
</dbReference>
<dbReference type="KEGG" id="rml:FF011L_54640"/>
<dbReference type="SUPFAM" id="SSF53383">
    <property type="entry name" value="PLP-dependent transferases"/>
    <property type="match status" value="1"/>
</dbReference>
<sequence>MSDEYHSHPSDALLKTPWAWWRSQMPVVQRWAYFDHAAVAPLPGPTAQRIGDFATQAAEQGDVDWLQWSGDVEQMRRSAATWMGADPAEIAMIPNTSYGINIAAEGIDWQPGDNIVLPAGEFPSNLFPWLQQRDLGVEVRVIGSEGSPPDLDEIDAAIDNSTRLVAASWVGYASGYRLDIDRLVRIAHAKNSLFFLDAIQGLGVFPIDLGQTPVDFLAADGHKWLLGPEGAGLAFVRRKHLESLRCRTVGWNSVKNAHLFGGAEFDLRDTAARYEAGSANMVGLLAMHRSLKLFWQVIEAHGPNSIAERVLDLVEEAVELLRQAGAIPQVPEERCHRSGIVLFQIPGIDPAAFRQAALDEGVVVSCRGGGIRASIHAYNDREDLLRLAAVVRKVARS</sequence>
<dbReference type="InterPro" id="IPR015422">
    <property type="entry name" value="PyrdxlP-dep_Trfase_small"/>
</dbReference>
<dbReference type="AlphaFoldDB" id="A0A517MP48"/>
<dbReference type="Gene3D" id="3.40.640.10">
    <property type="entry name" value="Type I PLP-dependent aspartate aminotransferase-like (Major domain)"/>
    <property type="match status" value="1"/>
</dbReference>
<reference evidence="3 4" key="1">
    <citation type="submission" date="2019-02" db="EMBL/GenBank/DDBJ databases">
        <title>Deep-cultivation of Planctomycetes and their phenomic and genomic characterization uncovers novel biology.</title>
        <authorList>
            <person name="Wiegand S."/>
            <person name="Jogler M."/>
            <person name="Boedeker C."/>
            <person name="Pinto D."/>
            <person name="Vollmers J."/>
            <person name="Rivas-Marin E."/>
            <person name="Kohn T."/>
            <person name="Peeters S.H."/>
            <person name="Heuer A."/>
            <person name="Rast P."/>
            <person name="Oberbeckmann S."/>
            <person name="Bunk B."/>
            <person name="Jeske O."/>
            <person name="Meyerdierks A."/>
            <person name="Storesund J.E."/>
            <person name="Kallscheuer N."/>
            <person name="Luecker S."/>
            <person name="Lage O.M."/>
            <person name="Pohl T."/>
            <person name="Merkel B.J."/>
            <person name="Hornburger P."/>
            <person name="Mueller R.-W."/>
            <person name="Bruemmer F."/>
            <person name="Labrenz M."/>
            <person name="Spormann A.M."/>
            <person name="Op den Camp H."/>
            <person name="Overmann J."/>
            <person name="Amann R."/>
            <person name="Jetten M.S.M."/>
            <person name="Mascher T."/>
            <person name="Medema M.H."/>
            <person name="Devos D.P."/>
            <person name="Kaster A.-K."/>
            <person name="Ovreas L."/>
            <person name="Rohde M."/>
            <person name="Galperin M.Y."/>
            <person name="Jogler C."/>
        </authorList>
    </citation>
    <scope>NUCLEOTIDE SEQUENCE [LARGE SCALE GENOMIC DNA]</scope>
    <source>
        <strain evidence="3 4">FF011L</strain>
    </source>
</reference>
<dbReference type="PANTHER" id="PTHR43586">
    <property type="entry name" value="CYSTEINE DESULFURASE"/>
    <property type="match status" value="1"/>
</dbReference>
<dbReference type="EC" id="2.8.1.7" evidence="3"/>
<evidence type="ECO:0000313" key="4">
    <source>
        <dbReference type="Proteomes" id="UP000320672"/>
    </source>
</evidence>
<dbReference type="PANTHER" id="PTHR43586:SF15">
    <property type="entry name" value="BLR3095 PROTEIN"/>
    <property type="match status" value="1"/>
</dbReference>
<keyword evidence="4" id="KW-1185">Reference proteome</keyword>
<dbReference type="InterPro" id="IPR015421">
    <property type="entry name" value="PyrdxlP-dep_Trfase_major"/>
</dbReference>
<keyword evidence="3" id="KW-0808">Transferase</keyword>
<protein>
    <submittedName>
        <fullName evidence="3">Cysteine desulfurase</fullName>
        <ecNumber evidence="3">2.8.1.7</ecNumber>
    </submittedName>
</protein>
<dbReference type="InterPro" id="IPR000192">
    <property type="entry name" value="Aminotrans_V_dom"/>
</dbReference>
<dbReference type="GO" id="GO:0031071">
    <property type="term" value="F:cysteine desulfurase activity"/>
    <property type="evidence" value="ECO:0007669"/>
    <property type="project" value="UniProtKB-EC"/>
</dbReference>
<evidence type="ECO:0000259" key="2">
    <source>
        <dbReference type="Pfam" id="PF00266"/>
    </source>
</evidence>
<accession>A0A517MP48</accession>
<dbReference type="Proteomes" id="UP000320672">
    <property type="component" value="Chromosome"/>
</dbReference>
<keyword evidence="1" id="KW-0663">Pyridoxal phosphate</keyword>
<evidence type="ECO:0000256" key="1">
    <source>
        <dbReference type="ARBA" id="ARBA00022898"/>
    </source>
</evidence>
<proteinExistence type="predicted"/>
<dbReference type="Gene3D" id="3.90.1150.10">
    <property type="entry name" value="Aspartate Aminotransferase, domain 1"/>
    <property type="match status" value="1"/>
</dbReference>
<feature type="domain" description="Aminotransferase class V" evidence="2">
    <location>
        <begin position="33"/>
        <end position="387"/>
    </location>
</feature>
<dbReference type="InterPro" id="IPR015424">
    <property type="entry name" value="PyrdxlP-dep_Trfase"/>
</dbReference>
<dbReference type="RefSeq" id="WP_246109629.1">
    <property type="nucleotide sequence ID" value="NZ_CP036262.1"/>
</dbReference>